<dbReference type="RefSeq" id="WP_085864516.1">
    <property type="nucleotide sequence ID" value="NZ_FWFT01000003.1"/>
</dbReference>
<evidence type="ECO:0000313" key="2">
    <source>
        <dbReference type="EMBL" id="SLN41641.1"/>
    </source>
</evidence>
<feature type="transmembrane region" description="Helical" evidence="1">
    <location>
        <begin position="7"/>
        <end position="27"/>
    </location>
</feature>
<evidence type="ECO:0000256" key="1">
    <source>
        <dbReference type="SAM" id="Phobius"/>
    </source>
</evidence>
<keyword evidence="1" id="KW-0472">Membrane</keyword>
<keyword evidence="1" id="KW-0812">Transmembrane</keyword>
<dbReference type="OrthoDB" id="5456784at2"/>
<organism evidence="2 3">
    <name type="scientific">Pseudooctadecabacter jejudonensis</name>
    <dbReference type="NCBI Taxonomy" id="1391910"/>
    <lineage>
        <taxon>Bacteria</taxon>
        <taxon>Pseudomonadati</taxon>
        <taxon>Pseudomonadota</taxon>
        <taxon>Alphaproteobacteria</taxon>
        <taxon>Rhodobacterales</taxon>
        <taxon>Paracoccaceae</taxon>
        <taxon>Pseudooctadecabacter</taxon>
    </lineage>
</organism>
<feature type="transmembrane region" description="Helical" evidence="1">
    <location>
        <begin position="108"/>
        <end position="126"/>
    </location>
</feature>
<feature type="transmembrane region" description="Helical" evidence="1">
    <location>
        <begin position="79"/>
        <end position="96"/>
    </location>
</feature>
<dbReference type="Proteomes" id="UP000193623">
    <property type="component" value="Unassembled WGS sequence"/>
</dbReference>
<keyword evidence="3" id="KW-1185">Reference proteome</keyword>
<evidence type="ECO:0000313" key="3">
    <source>
        <dbReference type="Proteomes" id="UP000193623"/>
    </source>
</evidence>
<feature type="transmembrane region" description="Helical" evidence="1">
    <location>
        <begin position="33"/>
        <end position="50"/>
    </location>
</feature>
<dbReference type="EMBL" id="FWFT01000003">
    <property type="protein sequence ID" value="SLN41641.1"/>
    <property type="molecule type" value="Genomic_DNA"/>
</dbReference>
<feature type="transmembrane region" description="Helical" evidence="1">
    <location>
        <begin position="132"/>
        <end position="153"/>
    </location>
</feature>
<evidence type="ECO:0008006" key="4">
    <source>
        <dbReference type="Google" id="ProtNLM"/>
    </source>
</evidence>
<sequence>MPKGFWTTAYIGAVVAINWLFVVVPMVPVLGTMFPPVMLVVGFVFVFRDFAQREIGHWVVIAMVVAGCISYFMSSPVVALASVTAFLISEAIDWAVYTFTRKPLSQRILFSSAVAVPVDTIVFLLMVGFFDWTAVALVSAAKMLGALGFWMVLRNRAPLEELA</sequence>
<protein>
    <recommendedName>
        <fullName evidence="4">PreQ0 transporter</fullName>
    </recommendedName>
</protein>
<keyword evidence="1" id="KW-1133">Transmembrane helix</keyword>
<feature type="transmembrane region" description="Helical" evidence="1">
    <location>
        <begin position="55"/>
        <end position="73"/>
    </location>
</feature>
<accession>A0A1Y5SIK9</accession>
<dbReference type="AlphaFoldDB" id="A0A1Y5SIK9"/>
<reference evidence="2 3" key="1">
    <citation type="submission" date="2017-03" db="EMBL/GenBank/DDBJ databases">
        <authorList>
            <person name="Afonso C.L."/>
            <person name="Miller P.J."/>
            <person name="Scott M.A."/>
            <person name="Spackman E."/>
            <person name="Goraichik I."/>
            <person name="Dimitrov K.M."/>
            <person name="Suarez D.L."/>
            <person name="Swayne D.E."/>
        </authorList>
    </citation>
    <scope>NUCLEOTIDE SEQUENCE [LARGE SCALE GENOMIC DNA]</scope>
    <source>
        <strain evidence="2 3">CECT 8397</strain>
    </source>
</reference>
<gene>
    <name evidence="2" type="ORF">PSJ8397_02095</name>
</gene>
<proteinExistence type="predicted"/>
<name>A0A1Y5SIK9_9RHOB</name>